<dbReference type="InterPro" id="IPR018247">
    <property type="entry name" value="EF_Hand_1_Ca_BS"/>
</dbReference>
<dbReference type="VEuPathDB" id="TriTrypDB:TcBrA4_0098370"/>
<dbReference type="VEuPathDB" id="TriTrypDB:TcG_03856"/>
<dbReference type="InterPro" id="IPR015943">
    <property type="entry name" value="WD40/YVTN_repeat-like_dom_sf"/>
</dbReference>
<organism evidence="4 5">
    <name type="scientific">Trypanosoma cruzi</name>
    <dbReference type="NCBI Taxonomy" id="5693"/>
    <lineage>
        <taxon>Eukaryota</taxon>
        <taxon>Discoba</taxon>
        <taxon>Euglenozoa</taxon>
        <taxon>Kinetoplastea</taxon>
        <taxon>Metakinetoplastina</taxon>
        <taxon>Trypanosomatida</taxon>
        <taxon>Trypanosomatidae</taxon>
        <taxon>Trypanosoma</taxon>
        <taxon>Schizotrypanum</taxon>
    </lineage>
</organism>
<dbReference type="EMBL" id="PRFA01000054">
    <property type="protein sequence ID" value="PWU90018.1"/>
    <property type="molecule type" value="Genomic_DNA"/>
</dbReference>
<evidence type="ECO:0000313" key="5">
    <source>
        <dbReference type="Proteomes" id="UP000246121"/>
    </source>
</evidence>
<dbReference type="Gene3D" id="2.130.10.10">
    <property type="entry name" value="YVTN repeat-like/Quinoprotein amine dehydrogenase"/>
    <property type="match status" value="1"/>
</dbReference>
<dbReference type="VEuPathDB" id="TriTrypDB:C3747_62g165"/>
<dbReference type="GO" id="GO:0005509">
    <property type="term" value="F:calcium ion binding"/>
    <property type="evidence" value="ECO:0007669"/>
    <property type="project" value="InterPro"/>
</dbReference>
<keyword evidence="1" id="KW-0106">Calcium</keyword>
<dbReference type="VEuPathDB" id="TriTrypDB:TcCLB.506957.120"/>
<evidence type="ECO:0000259" key="3">
    <source>
        <dbReference type="PROSITE" id="PS50222"/>
    </source>
</evidence>
<proteinExistence type="predicted"/>
<dbReference type="InterPro" id="IPR011992">
    <property type="entry name" value="EF-hand-dom_pair"/>
</dbReference>
<feature type="domain" description="EF-hand" evidence="3">
    <location>
        <begin position="248"/>
        <end position="283"/>
    </location>
</feature>
<dbReference type="SUPFAM" id="SSF50978">
    <property type="entry name" value="WD40 repeat-like"/>
    <property type="match status" value="1"/>
</dbReference>
<dbReference type="VEuPathDB" id="TriTrypDB:TCSYLVIO_005093"/>
<dbReference type="SUPFAM" id="SSF47473">
    <property type="entry name" value="EF-hand"/>
    <property type="match status" value="1"/>
</dbReference>
<gene>
    <name evidence="4" type="ORF">C4B63_54g42</name>
</gene>
<dbReference type="InterPro" id="IPR002048">
    <property type="entry name" value="EF_hand_dom"/>
</dbReference>
<dbReference type="Gene3D" id="1.10.238.10">
    <property type="entry name" value="EF-hand"/>
    <property type="match status" value="1"/>
</dbReference>
<dbReference type="VEuPathDB" id="TriTrypDB:Tc_MARK_3839"/>
<evidence type="ECO:0000256" key="2">
    <source>
        <dbReference type="PROSITE-ProRule" id="PRU00221"/>
    </source>
</evidence>
<dbReference type="InterPro" id="IPR036322">
    <property type="entry name" value="WD40_repeat_dom_sf"/>
</dbReference>
<accession>A0A2V2V4K6</accession>
<protein>
    <recommendedName>
        <fullName evidence="3">EF-hand domain-containing protein</fullName>
    </recommendedName>
</protein>
<evidence type="ECO:0000313" key="4">
    <source>
        <dbReference type="EMBL" id="PWU90018.1"/>
    </source>
</evidence>
<dbReference type="VEuPathDB" id="TriTrypDB:TCDM_03664"/>
<evidence type="ECO:0000256" key="1">
    <source>
        <dbReference type="ARBA" id="ARBA00022837"/>
    </source>
</evidence>
<dbReference type="AlphaFoldDB" id="A0A2V2V4K6"/>
<dbReference type="Proteomes" id="UP000246121">
    <property type="component" value="Unassembled WGS sequence"/>
</dbReference>
<name>A0A2V2V4K6_TRYCR</name>
<dbReference type="VEuPathDB" id="TriTrypDB:C4B63_54g42"/>
<dbReference type="PROSITE" id="PS50082">
    <property type="entry name" value="WD_REPEATS_2"/>
    <property type="match status" value="1"/>
</dbReference>
<dbReference type="PROSITE" id="PS00018">
    <property type="entry name" value="EF_HAND_1"/>
    <property type="match status" value="1"/>
</dbReference>
<keyword evidence="2" id="KW-0853">WD repeat</keyword>
<comment type="caution">
    <text evidence="4">The sequence shown here is derived from an EMBL/GenBank/DDBJ whole genome shotgun (WGS) entry which is preliminary data.</text>
</comment>
<reference evidence="4 5" key="1">
    <citation type="journal article" date="2018" name="Microb. Genom.">
        <title>Expanding an expanded genome: long-read sequencing of Trypanosoma cruzi.</title>
        <authorList>
            <person name="Berna L."/>
            <person name="Rodriguez M."/>
            <person name="Chiribao M.L."/>
            <person name="Parodi-Talice A."/>
            <person name="Pita S."/>
            <person name="Rijo G."/>
            <person name="Alvarez-Valin F."/>
            <person name="Robello C."/>
        </authorList>
    </citation>
    <scope>NUCLEOTIDE SEQUENCE [LARGE SCALE GENOMIC DNA]</scope>
    <source>
        <strain evidence="4 5">Dm28c</strain>
    </source>
</reference>
<dbReference type="InterPro" id="IPR001680">
    <property type="entry name" value="WD40_rpt"/>
</dbReference>
<dbReference type="PROSITE" id="PS50222">
    <property type="entry name" value="EF_HAND_2"/>
    <property type="match status" value="1"/>
</dbReference>
<dbReference type="VEuPathDB" id="TriTrypDB:ECC02_006402"/>
<dbReference type="VEuPathDB" id="TriTrypDB:TcCL_ESM01166"/>
<sequence>MKQRNERARDLRSFGFPAATMGWSETDVNALSLSSSGIFRGPVSSVYDRLQAREALEQQKQAARVSSAESTEQNWEDTGVWTKAMSERLSNPSVSLVILERMQLVFILYEWCRKRKRRSASCLSDDNLREMDMMNDLDAMIDSRERELSMRGVLKGSGEYLPALDNAASMSTLMTAGIPFSVFERFIVEPYFDALFPPIRTGRRTADSFMDTLGTCGCSSTETRKISFNFTGRSQRKKKTSYQRKRVSHVEAAENLFSLMDTNGDGLLSWDEFSGYILQCGQRDLLAGGYDSGDGVNEGKPGGGKDATKTIRNTTNILNRYMNFTPTPLNVNPWQQQCPLVRHLYHSEPISRLLFANRGRRYITAAWDGLVKVWRPNPRLADAYGKPSIVHERTIFTAGAPIVDMVLAPASLGDAEILAVVGMDGTVTLLSVVTGEVLKTFIGRCSLPQPWV</sequence>
<feature type="repeat" description="WD" evidence="2">
    <location>
        <begin position="343"/>
        <end position="374"/>
    </location>
</feature>
<dbReference type="VEuPathDB" id="TriTrypDB:TcCLB.511001.90"/>
<dbReference type="VEuPathDB" id="TriTrypDB:BCY84_19613"/>